<sequence>MSSCEEEFLEKPNTSGTVDLNEVYSSAINARNALMNCYRSVLVQGWPSGIGIGHGALASISGIHSKGYNWHGTWVISDSGLSPNPLDGNDSGGADNFGNNWNVIRKCFLVKENIDMVPDMDENTKTIIKAECTGLIAYRYMGMFYRYGGVPIVTKSLTSNDDLNIARASLQETLDYTLQLCEEAIAGLPSEWPADQTGRLTKGAVMAMKARVLMYAARPLFNSTTPYLSYDHNELISFGTADQDRWQDAISANEKVLEWAQLNGFELINSGGSSGEPNPNAFKDYATATSTPGNKEVILAYKYDETNQWNNYLSYYLNYSPYWTANRWDTDNLGLLSNFLSNYYREDGTDQSWPQVGDDAARPASDWLARIDAMEPRFKADHIGPGFDAANNPGDFNYSVEGWGRSLGNYGAQFPSGSGFGKGSGFSVKFFYQAGSRTWFEPPLFRLAETYLNLAEAYNEVGNSSQALSNLNVVHNRAGLPAITETNQGALRKIIQREKAIEFYMENQRYYDVKHWMLEDIGDGIIGGQMREMQFEVEPTASNKNLASSLIYYWDSNAYIAYWNPKMFLEPIPQSEVNKGIIVQNPGY</sequence>
<feature type="domain" description="SusD-like N-terminal" evidence="7">
    <location>
        <begin position="103"/>
        <end position="212"/>
    </location>
</feature>
<dbReference type="HOGENOM" id="CLU_015553_0_3_10"/>
<protein>
    <submittedName>
        <fullName evidence="8">RagB/SusD domain protein</fullName>
    </submittedName>
</protein>
<evidence type="ECO:0000259" key="7">
    <source>
        <dbReference type="Pfam" id="PF14322"/>
    </source>
</evidence>
<comment type="subcellular location">
    <subcellularLocation>
        <location evidence="1">Cell outer membrane</location>
    </subcellularLocation>
</comment>
<dbReference type="EMBL" id="CP001650">
    <property type="protein sequence ID" value="ADF53799.1"/>
    <property type="molecule type" value="Genomic_DNA"/>
</dbReference>
<keyword evidence="3" id="KW-0732">Signal</keyword>
<dbReference type="eggNOG" id="COG0614">
    <property type="taxonomic scope" value="Bacteria"/>
</dbReference>
<feature type="domain" description="RagB/SusD" evidence="6">
    <location>
        <begin position="295"/>
        <end position="588"/>
    </location>
</feature>
<gene>
    <name evidence="8" type="ordered locus">ZPR_3483</name>
</gene>
<reference evidence="8 9" key="1">
    <citation type="journal article" date="2010" name="BMC Genomics">
        <title>The complete genome of Zunongwangia profunda SM-A87 reveals its adaptation to the deep-sea environment and ecological role in sedimentary organic nitrogen degradation.</title>
        <authorList>
            <person name="Qin Q.L."/>
            <person name="Zhang X.Y."/>
            <person name="Wang X.M."/>
            <person name="Liu G.M."/>
            <person name="Chen X.L."/>
            <person name="Xie B.B."/>
            <person name="Dang H.Y."/>
            <person name="Zhou B.C."/>
            <person name="Yu J."/>
            <person name="Zhang Y.Z."/>
        </authorList>
    </citation>
    <scope>NUCLEOTIDE SEQUENCE [LARGE SCALE GENOMIC DNA]</scope>
    <source>
        <strain evidence="9">DSM 18752 / CCTCC AB 206139 / SM-A87</strain>
    </source>
</reference>
<dbReference type="InterPro" id="IPR011990">
    <property type="entry name" value="TPR-like_helical_dom_sf"/>
</dbReference>
<evidence type="ECO:0000256" key="3">
    <source>
        <dbReference type="ARBA" id="ARBA00022729"/>
    </source>
</evidence>
<dbReference type="SUPFAM" id="SSF48452">
    <property type="entry name" value="TPR-like"/>
    <property type="match status" value="1"/>
</dbReference>
<evidence type="ECO:0000256" key="4">
    <source>
        <dbReference type="ARBA" id="ARBA00023136"/>
    </source>
</evidence>
<dbReference type="Pfam" id="PF14322">
    <property type="entry name" value="SusD-like_3"/>
    <property type="match status" value="1"/>
</dbReference>
<dbReference type="InterPro" id="IPR033985">
    <property type="entry name" value="SusD-like_N"/>
</dbReference>
<name>D5BJV1_ZUNPS</name>
<dbReference type="Gene3D" id="1.25.40.390">
    <property type="match status" value="1"/>
</dbReference>
<evidence type="ECO:0000313" key="8">
    <source>
        <dbReference type="EMBL" id="ADF53799.1"/>
    </source>
</evidence>
<keyword evidence="5" id="KW-0998">Cell outer membrane</keyword>
<dbReference type="KEGG" id="zpr:ZPR_3483"/>
<evidence type="ECO:0000256" key="5">
    <source>
        <dbReference type="ARBA" id="ARBA00023237"/>
    </source>
</evidence>
<keyword evidence="9" id="KW-1185">Reference proteome</keyword>
<dbReference type="Pfam" id="PF07980">
    <property type="entry name" value="SusD_RagB"/>
    <property type="match status" value="1"/>
</dbReference>
<dbReference type="AlphaFoldDB" id="D5BJV1"/>
<evidence type="ECO:0000259" key="6">
    <source>
        <dbReference type="Pfam" id="PF07980"/>
    </source>
</evidence>
<dbReference type="GO" id="GO:0009279">
    <property type="term" value="C:cell outer membrane"/>
    <property type="evidence" value="ECO:0007669"/>
    <property type="project" value="UniProtKB-SubCell"/>
</dbReference>
<organism evidence="8 9">
    <name type="scientific">Zunongwangia profunda (strain DSM 18752 / CCTCC AB 206139 / SM-A87)</name>
    <name type="common">Wangia profunda</name>
    <dbReference type="NCBI Taxonomy" id="655815"/>
    <lineage>
        <taxon>Bacteria</taxon>
        <taxon>Pseudomonadati</taxon>
        <taxon>Bacteroidota</taxon>
        <taxon>Flavobacteriia</taxon>
        <taxon>Flavobacteriales</taxon>
        <taxon>Flavobacteriaceae</taxon>
        <taxon>Zunongwangia</taxon>
    </lineage>
</organism>
<dbReference type="Proteomes" id="UP000001654">
    <property type="component" value="Chromosome"/>
</dbReference>
<comment type="similarity">
    <text evidence="2">Belongs to the SusD family.</text>
</comment>
<proteinExistence type="inferred from homology"/>
<accession>D5BJV1</accession>
<keyword evidence="4" id="KW-0472">Membrane</keyword>
<evidence type="ECO:0000256" key="2">
    <source>
        <dbReference type="ARBA" id="ARBA00006275"/>
    </source>
</evidence>
<dbReference type="STRING" id="655815.ZPR_3483"/>
<dbReference type="InterPro" id="IPR012944">
    <property type="entry name" value="SusD_RagB_dom"/>
</dbReference>
<evidence type="ECO:0000256" key="1">
    <source>
        <dbReference type="ARBA" id="ARBA00004442"/>
    </source>
</evidence>
<evidence type="ECO:0000313" key="9">
    <source>
        <dbReference type="Proteomes" id="UP000001654"/>
    </source>
</evidence>